<gene>
    <name evidence="2" type="ORF">S01H4_14584</name>
</gene>
<dbReference type="EMBL" id="BART01006395">
    <property type="protein sequence ID" value="GAG62772.1"/>
    <property type="molecule type" value="Genomic_DNA"/>
</dbReference>
<sequence length="129" mass="13252">MAEILNTDQEQDDTTQDNPQLGGGQSSNLGEGTGGPQTQAVTAGGSSQQKGSGMGSRMSNLRKYIERNRGSGMAGKVQKGIEDIRGGVGTQIGSAKSQLQQSVASEGERLGRGEQLTKGTASGTLVLLK</sequence>
<evidence type="ECO:0000313" key="2">
    <source>
        <dbReference type="EMBL" id="GAG62772.1"/>
    </source>
</evidence>
<evidence type="ECO:0000256" key="1">
    <source>
        <dbReference type="SAM" id="MobiDB-lite"/>
    </source>
</evidence>
<feature type="compositionally biased region" description="Gly residues" evidence="1">
    <location>
        <begin position="21"/>
        <end position="35"/>
    </location>
</feature>
<feature type="region of interest" description="Disordered" evidence="1">
    <location>
        <begin position="102"/>
        <end position="123"/>
    </location>
</feature>
<comment type="caution">
    <text evidence="2">The sequence shown here is derived from an EMBL/GenBank/DDBJ whole genome shotgun (WGS) entry which is preliminary data.</text>
</comment>
<protein>
    <submittedName>
        <fullName evidence="2">Uncharacterized protein</fullName>
    </submittedName>
</protein>
<name>X0ZY03_9ZZZZ</name>
<feature type="compositionally biased region" description="Low complexity" evidence="1">
    <location>
        <begin position="44"/>
        <end position="59"/>
    </location>
</feature>
<proteinExistence type="predicted"/>
<reference evidence="2" key="1">
    <citation type="journal article" date="2014" name="Front. Microbiol.">
        <title>High frequency of phylogenetically diverse reductive dehalogenase-homologous genes in deep subseafloor sedimentary metagenomes.</title>
        <authorList>
            <person name="Kawai M."/>
            <person name="Futagami T."/>
            <person name="Toyoda A."/>
            <person name="Takaki Y."/>
            <person name="Nishi S."/>
            <person name="Hori S."/>
            <person name="Arai W."/>
            <person name="Tsubouchi T."/>
            <person name="Morono Y."/>
            <person name="Uchiyama I."/>
            <person name="Ito T."/>
            <person name="Fujiyama A."/>
            <person name="Inagaki F."/>
            <person name="Takami H."/>
        </authorList>
    </citation>
    <scope>NUCLEOTIDE SEQUENCE</scope>
    <source>
        <strain evidence="2">Expedition CK06-06</strain>
    </source>
</reference>
<feature type="region of interest" description="Disordered" evidence="1">
    <location>
        <begin position="1"/>
        <end position="63"/>
    </location>
</feature>
<dbReference type="AlphaFoldDB" id="X0ZY03"/>
<accession>X0ZY03</accession>
<organism evidence="2">
    <name type="scientific">marine sediment metagenome</name>
    <dbReference type="NCBI Taxonomy" id="412755"/>
    <lineage>
        <taxon>unclassified sequences</taxon>
        <taxon>metagenomes</taxon>
        <taxon>ecological metagenomes</taxon>
    </lineage>
</organism>